<reference evidence="1 2" key="1">
    <citation type="submission" date="2024-06" db="EMBL/GenBank/DDBJ databases">
        <title>Flavobacterium spp. isolated from glacier.</title>
        <authorList>
            <person name="Han D."/>
        </authorList>
    </citation>
    <scope>NUCLEOTIDE SEQUENCE [LARGE SCALE GENOMIC DNA]</scope>
    <source>
        <strain evidence="1 2">LB3P45</strain>
    </source>
</reference>
<proteinExistence type="predicted"/>
<protein>
    <recommendedName>
        <fullName evidence="3">Nicotinic acid mononucleotide adenyltransferase</fullName>
    </recommendedName>
</protein>
<accession>A0ABW6HPN7</accession>
<evidence type="ECO:0000313" key="2">
    <source>
        <dbReference type="Proteomes" id="UP001600039"/>
    </source>
</evidence>
<keyword evidence="2" id="KW-1185">Reference proteome</keyword>
<gene>
    <name evidence="1" type="ORF">ACFX5D_13545</name>
</gene>
<dbReference type="RefSeq" id="WP_379858743.1">
    <property type="nucleotide sequence ID" value="NZ_JBHZQA010000009.1"/>
</dbReference>
<dbReference type="Proteomes" id="UP001600039">
    <property type="component" value="Unassembled WGS sequence"/>
</dbReference>
<sequence>MKTFTIILVFLAISTSSYSQETGKIKIEELPEVIIKRAGKDFSVYLPSSSPDEKVKAVEQKFIAYDLGKDAEGAEEYLVIMKAKNGSLAATYDDKGKLIRVVEEFKNVRLPNQVIYSVYRTYPGWTIVNDKFLYTQEKGDVTKKQYNLKIKKDKDVIKLVVKPNGDIVKTSKPTLIK</sequence>
<name>A0ABW6HPN7_9FLAO</name>
<evidence type="ECO:0008006" key="3">
    <source>
        <dbReference type="Google" id="ProtNLM"/>
    </source>
</evidence>
<dbReference type="SUPFAM" id="SSF160574">
    <property type="entry name" value="BT0923-like"/>
    <property type="match status" value="1"/>
</dbReference>
<dbReference type="Gene3D" id="3.10.450.360">
    <property type="match status" value="1"/>
</dbReference>
<dbReference type="EMBL" id="JBHZQA010000009">
    <property type="protein sequence ID" value="MFE3848991.1"/>
    <property type="molecule type" value="Genomic_DNA"/>
</dbReference>
<comment type="caution">
    <text evidence="1">The sequence shown here is derived from an EMBL/GenBank/DDBJ whole genome shotgun (WGS) entry which is preliminary data.</text>
</comment>
<evidence type="ECO:0000313" key="1">
    <source>
        <dbReference type="EMBL" id="MFE3848991.1"/>
    </source>
</evidence>
<organism evidence="1 2">
    <name type="scientific">Flavobacterium fructosi</name>
    <dbReference type="NCBI Taxonomy" id="3230416"/>
    <lineage>
        <taxon>Bacteria</taxon>
        <taxon>Pseudomonadati</taxon>
        <taxon>Bacteroidota</taxon>
        <taxon>Flavobacteriia</taxon>
        <taxon>Flavobacteriales</taxon>
        <taxon>Flavobacteriaceae</taxon>
        <taxon>Flavobacterium</taxon>
    </lineage>
</organism>